<reference evidence="1" key="1">
    <citation type="submission" date="2024-05" db="EMBL/GenBank/DDBJ databases">
        <title>Genome sequencing of novel strain.</title>
        <authorList>
            <person name="Ganbat D."/>
            <person name="Ganbat S."/>
            <person name="Lee S.-J."/>
        </authorList>
    </citation>
    <scope>NUCLEOTIDE SEQUENCE</scope>
    <source>
        <strain evidence="1">SMD15-11</strain>
    </source>
</reference>
<dbReference type="PANTHER" id="PTHR43155:SF2">
    <property type="entry name" value="CYCLIC DI-GMP PHOSPHODIESTERASE PA4108"/>
    <property type="match status" value="1"/>
</dbReference>
<gene>
    <name evidence="1" type="ORF">AAIA72_10300</name>
</gene>
<accession>A0AB39UT97</accession>
<evidence type="ECO:0000313" key="1">
    <source>
        <dbReference type="EMBL" id="XDT71196.1"/>
    </source>
</evidence>
<dbReference type="Gene3D" id="1.10.3210.10">
    <property type="entry name" value="Hypothetical protein af1432"/>
    <property type="match status" value="1"/>
</dbReference>
<organism evidence="1">
    <name type="scientific">Thermohahella caldifontis</name>
    <dbReference type="NCBI Taxonomy" id="3142973"/>
    <lineage>
        <taxon>Bacteria</taxon>
        <taxon>Pseudomonadati</taxon>
        <taxon>Pseudomonadota</taxon>
        <taxon>Gammaproteobacteria</taxon>
        <taxon>Oceanospirillales</taxon>
        <taxon>Hahellaceae</taxon>
        <taxon>Thermohahella</taxon>
    </lineage>
</organism>
<dbReference type="AlphaFoldDB" id="A0AB39UT97"/>
<dbReference type="InterPro" id="IPR003607">
    <property type="entry name" value="HD/PDEase_dom"/>
</dbReference>
<name>A0AB39UT97_9GAMM</name>
<dbReference type="SUPFAM" id="SSF109604">
    <property type="entry name" value="HD-domain/PDEase-like"/>
    <property type="match status" value="1"/>
</dbReference>
<dbReference type="PANTHER" id="PTHR43155">
    <property type="entry name" value="CYCLIC DI-GMP PHOSPHODIESTERASE PA4108-RELATED"/>
    <property type="match status" value="1"/>
</dbReference>
<dbReference type="EMBL" id="CP154858">
    <property type="protein sequence ID" value="XDT71196.1"/>
    <property type="molecule type" value="Genomic_DNA"/>
</dbReference>
<dbReference type="RefSeq" id="WP_369600233.1">
    <property type="nucleotide sequence ID" value="NZ_CP154858.1"/>
</dbReference>
<dbReference type="KEGG" id="tcd:AAIA72_10300"/>
<dbReference type="CDD" id="cd00077">
    <property type="entry name" value="HDc"/>
    <property type="match status" value="1"/>
</dbReference>
<proteinExistence type="predicted"/>
<dbReference type="Pfam" id="PF13487">
    <property type="entry name" value="HD_5"/>
    <property type="match status" value="1"/>
</dbReference>
<protein>
    <submittedName>
        <fullName evidence="1">HD domain-containing phosphohydrolase</fullName>
    </submittedName>
</protein>
<sequence length="449" mass="49349">MAWDARIPDAYAHHLAALNEARDIIAQRDILNDSGALLIRGGEPLNASTVARLMDHRLMRPLEHQVGVGKALTGQELTEAIRKAWTRSPDLESVWPVLEQTLPLAEWCADVVVLPVIGQKLTVLADRLPDVFVQSCWCAGLAGFMALQMQPPHAYWIFVSALLQDTGYLHLDPATLTPGHSGYARAFNLHPVIAQVLLAQVDALPKMVARAVHEHHERSDGSGFPQGCTHEQISTAGRILSVVNEVCRLRFRAYGGKLTLPDLHPVLRIKAAGHFRAGYEQVSGLLAGAGAATPRRRLSDEQVEALMEVLMARHTLLNAFFALGPELLESLRACRAQAGKTSHAMQVLEGAAQRLWFSVAASGVLSDAILRWIQHVNSDRLRAAYQEMEEIEVVQLEVVRQCIKLHVWLQRVQRESAALPAATRLQALSARMETLREGLAQCACGVTLS</sequence>